<dbReference type="CDD" id="cd00174">
    <property type="entry name" value="SH3"/>
    <property type="match status" value="1"/>
</dbReference>
<keyword evidence="2" id="KW-0344">Guanine-nucleotide releasing factor</keyword>
<dbReference type="PROSITE" id="PS50021">
    <property type="entry name" value="CH"/>
    <property type="match status" value="1"/>
</dbReference>
<dbReference type="Gene3D" id="1.20.900.10">
    <property type="entry name" value="Dbl homology (DH) domain"/>
    <property type="match status" value="1"/>
</dbReference>
<evidence type="ECO:0000259" key="8">
    <source>
        <dbReference type="PROSITE" id="PS50002"/>
    </source>
</evidence>
<dbReference type="PROSITE" id="PS50003">
    <property type="entry name" value="PH_DOMAIN"/>
    <property type="match status" value="1"/>
</dbReference>
<dbReference type="SMART" id="SM00033">
    <property type="entry name" value="CH"/>
    <property type="match status" value="1"/>
</dbReference>
<evidence type="ECO:0000259" key="10">
    <source>
        <dbReference type="PROSITE" id="PS50010"/>
    </source>
</evidence>
<evidence type="ECO:0000256" key="3">
    <source>
        <dbReference type="ARBA" id="ARBA00022771"/>
    </source>
</evidence>
<accession>A0A914E609</accession>
<dbReference type="GO" id="GO:0016477">
    <property type="term" value="P:cell migration"/>
    <property type="evidence" value="ECO:0007669"/>
    <property type="project" value="TreeGrafter"/>
</dbReference>
<dbReference type="PANTHER" id="PTHR45818">
    <property type="entry name" value="PROTEIN VAV"/>
    <property type="match status" value="1"/>
</dbReference>
<dbReference type="Pfam" id="PF00130">
    <property type="entry name" value="C1_1"/>
    <property type="match status" value="1"/>
</dbReference>
<dbReference type="InterPro" id="IPR011993">
    <property type="entry name" value="PH-like_dom_sf"/>
</dbReference>
<dbReference type="PROSITE" id="PS50010">
    <property type="entry name" value="DH_2"/>
    <property type="match status" value="1"/>
</dbReference>
<dbReference type="InterPro" id="IPR035899">
    <property type="entry name" value="DBL_dom_sf"/>
</dbReference>
<dbReference type="PROSITE" id="PS00741">
    <property type="entry name" value="DH_1"/>
    <property type="match status" value="1"/>
</dbReference>
<dbReference type="SMART" id="SM00325">
    <property type="entry name" value="RhoGEF"/>
    <property type="match status" value="1"/>
</dbReference>
<dbReference type="PROSITE" id="PS50081">
    <property type="entry name" value="ZF_DAG_PE_2"/>
    <property type="match status" value="1"/>
</dbReference>
<dbReference type="SUPFAM" id="SSF55550">
    <property type="entry name" value="SH2 domain"/>
    <property type="match status" value="1"/>
</dbReference>
<dbReference type="InterPro" id="IPR036872">
    <property type="entry name" value="CH_dom_sf"/>
</dbReference>
<evidence type="ECO:0000256" key="4">
    <source>
        <dbReference type="ARBA" id="ARBA00022999"/>
    </source>
</evidence>
<dbReference type="PROSITE" id="PS00479">
    <property type="entry name" value="ZF_DAG_PE_1"/>
    <property type="match status" value="1"/>
</dbReference>
<feature type="domain" description="SH3" evidence="8">
    <location>
        <begin position="848"/>
        <end position="902"/>
    </location>
</feature>
<dbReference type="WBParaSite" id="ACRNAN_scaffold5989.g26458.t1">
    <property type="protein sequence ID" value="ACRNAN_scaffold5989.g26458.t1"/>
    <property type="gene ID" value="ACRNAN_scaffold5989.g26458"/>
</dbReference>
<name>A0A914E609_9BILA</name>
<evidence type="ECO:0000256" key="6">
    <source>
        <dbReference type="PROSITE-ProRule" id="PRU00192"/>
    </source>
</evidence>
<dbReference type="Gene3D" id="3.30.60.20">
    <property type="match status" value="1"/>
</dbReference>
<dbReference type="CDD" id="cd00160">
    <property type="entry name" value="RhoGEF"/>
    <property type="match status" value="1"/>
</dbReference>
<dbReference type="InterPro" id="IPR000219">
    <property type="entry name" value="DH_dom"/>
</dbReference>
<dbReference type="Gene3D" id="3.30.505.10">
    <property type="entry name" value="SH2 domain"/>
    <property type="match status" value="1"/>
</dbReference>
<dbReference type="Pfam" id="PF00017">
    <property type="entry name" value="SH2"/>
    <property type="match status" value="1"/>
</dbReference>
<reference evidence="14" key="1">
    <citation type="submission" date="2022-11" db="UniProtKB">
        <authorList>
            <consortium name="WormBaseParasite"/>
        </authorList>
    </citation>
    <scope>IDENTIFICATION</scope>
</reference>
<keyword evidence="1 6" id="KW-0728">SH3 domain</keyword>
<dbReference type="GO" id="GO:0035556">
    <property type="term" value="P:intracellular signal transduction"/>
    <property type="evidence" value="ECO:0007669"/>
    <property type="project" value="InterPro"/>
</dbReference>
<evidence type="ECO:0000256" key="1">
    <source>
        <dbReference type="ARBA" id="ARBA00022443"/>
    </source>
</evidence>
<dbReference type="SUPFAM" id="SSF50729">
    <property type="entry name" value="PH domain-like"/>
    <property type="match status" value="1"/>
</dbReference>
<dbReference type="Gene3D" id="1.10.418.10">
    <property type="entry name" value="Calponin-like domain"/>
    <property type="match status" value="1"/>
</dbReference>
<evidence type="ECO:0000313" key="14">
    <source>
        <dbReference type="WBParaSite" id="ACRNAN_scaffold5989.g26458.t1"/>
    </source>
</evidence>
<dbReference type="Pfam" id="PF00018">
    <property type="entry name" value="SH3_1"/>
    <property type="match status" value="1"/>
</dbReference>
<evidence type="ECO:0000259" key="11">
    <source>
        <dbReference type="PROSITE" id="PS50021"/>
    </source>
</evidence>
<dbReference type="InterPro" id="IPR001452">
    <property type="entry name" value="SH3_domain"/>
</dbReference>
<dbReference type="InterPro" id="IPR000980">
    <property type="entry name" value="SH2"/>
</dbReference>
<dbReference type="PANTHER" id="PTHR45818:SF3">
    <property type="entry name" value="PROTEIN VAV"/>
    <property type="match status" value="1"/>
</dbReference>
<evidence type="ECO:0000259" key="9">
    <source>
        <dbReference type="PROSITE" id="PS50003"/>
    </source>
</evidence>
<keyword evidence="4 5" id="KW-0727">SH2 domain</keyword>
<evidence type="ECO:0000256" key="2">
    <source>
        <dbReference type="ARBA" id="ARBA00022658"/>
    </source>
</evidence>
<feature type="domain" description="SH2" evidence="7">
    <location>
        <begin position="752"/>
        <end position="843"/>
    </location>
</feature>
<protein>
    <submittedName>
        <fullName evidence="14">Uncharacterized protein</fullName>
    </submittedName>
</protein>
<dbReference type="InterPro" id="IPR002219">
    <property type="entry name" value="PKC_DAG/PE"/>
</dbReference>
<dbReference type="SMART" id="SM00233">
    <property type="entry name" value="PH"/>
    <property type="match status" value="1"/>
</dbReference>
<dbReference type="GO" id="GO:0008270">
    <property type="term" value="F:zinc ion binding"/>
    <property type="evidence" value="ECO:0007669"/>
    <property type="project" value="UniProtKB-KW"/>
</dbReference>
<dbReference type="InterPro" id="IPR055251">
    <property type="entry name" value="SOS1_NGEF_PH"/>
</dbReference>
<feature type="domain" description="Calponin-homology (CH)" evidence="11">
    <location>
        <begin position="5"/>
        <end position="124"/>
    </location>
</feature>
<proteinExistence type="predicted"/>
<dbReference type="Pfam" id="PF00307">
    <property type="entry name" value="CH"/>
    <property type="match status" value="1"/>
</dbReference>
<keyword evidence="3" id="KW-0862">Zinc</keyword>
<dbReference type="SMART" id="SM00252">
    <property type="entry name" value="SH2"/>
    <property type="match status" value="1"/>
</dbReference>
<dbReference type="Gene3D" id="2.30.29.30">
    <property type="entry name" value="Pleckstrin-homology domain (PH domain)/Phosphotyrosine-binding domain (PTB)"/>
    <property type="match status" value="1"/>
</dbReference>
<dbReference type="CDD" id="cd20810">
    <property type="entry name" value="C1_VAV"/>
    <property type="match status" value="1"/>
</dbReference>
<feature type="domain" description="DH" evidence="10">
    <location>
        <begin position="208"/>
        <end position="399"/>
    </location>
</feature>
<dbReference type="InterPro" id="IPR036028">
    <property type="entry name" value="SH3-like_dom_sf"/>
</dbReference>
<dbReference type="Pfam" id="PF22697">
    <property type="entry name" value="SOS1_NGEF_PH"/>
    <property type="match status" value="1"/>
</dbReference>
<evidence type="ECO:0000256" key="5">
    <source>
        <dbReference type="PROSITE-ProRule" id="PRU00191"/>
    </source>
</evidence>
<organism evidence="13 14">
    <name type="scientific">Acrobeloides nanus</name>
    <dbReference type="NCBI Taxonomy" id="290746"/>
    <lineage>
        <taxon>Eukaryota</taxon>
        <taxon>Metazoa</taxon>
        <taxon>Ecdysozoa</taxon>
        <taxon>Nematoda</taxon>
        <taxon>Chromadorea</taxon>
        <taxon>Rhabditida</taxon>
        <taxon>Tylenchina</taxon>
        <taxon>Cephalobomorpha</taxon>
        <taxon>Cephaloboidea</taxon>
        <taxon>Cephalobidae</taxon>
        <taxon>Acrobeloides</taxon>
    </lineage>
</organism>
<evidence type="ECO:0000259" key="12">
    <source>
        <dbReference type="PROSITE" id="PS50081"/>
    </source>
</evidence>
<dbReference type="Proteomes" id="UP000887540">
    <property type="component" value="Unplaced"/>
</dbReference>
<feature type="domain" description="Phorbol-ester/DAG-type" evidence="12">
    <location>
        <begin position="568"/>
        <end position="611"/>
    </location>
</feature>
<evidence type="ECO:0000313" key="13">
    <source>
        <dbReference type="Proteomes" id="UP000887540"/>
    </source>
</evidence>
<dbReference type="SMART" id="SM00326">
    <property type="entry name" value="SH3"/>
    <property type="match status" value="2"/>
</dbReference>
<dbReference type="InterPro" id="IPR001849">
    <property type="entry name" value="PH_domain"/>
</dbReference>
<dbReference type="SUPFAM" id="SSF47576">
    <property type="entry name" value="Calponin-homology domain, CH-domain"/>
    <property type="match status" value="1"/>
</dbReference>
<dbReference type="PROSITE" id="PS50001">
    <property type="entry name" value="SH2"/>
    <property type="match status" value="1"/>
</dbReference>
<dbReference type="CDD" id="cd21201">
    <property type="entry name" value="CH_VAV"/>
    <property type="match status" value="1"/>
</dbReference>
<keyword evidence="13" id="KW-1185">Reference proteome</keyword>
<keyword evidence="3" id="KW-0863">Zinc-finger</keyword>
<dbReference type="SUPFAM" id="SSF48065">
    <property type="entry name" value="DBL homology domain (DH-domain)"/>
    <property type="match status" value="1"/>
</dbReference>
<dbReference type="PROSITE" id="PS50002">
    <property type="entry name" value="SH3"/>
    <property type="match status" value="2"/>
</dbReference>
<dbReference type="Gene3D" id="2.30.30.40">
    <property type="entry name" value="SH3 Domains"/>
    <property type="match status" value="2"/>
</dbReference>
<dbReference type="SUPFAM" id="SSF50044">
    <property type="entry name" value="SH3-domain"/>
    <property type="match status" value="2"/>
</dbReference>
<feature type="domain" description="PH" evidence="9">
    <location>
        <begin position="432"/>
        <end position="557"/>
    </location>
</feature>
<feature type="domain" description="SH3" evidence="8">
    <location>
        <begin position="640"/>
        <end position="702"/>
    </location>
</feature>
<dbReference type="InterPro" id="IPR036860">
    <property type="entry name" value="SH2_dom_sf"/>
</dbReference>
<sequence>MVRPELLWQEATHWLYNARVLGEEKSRILRLSDLAAILRDGILLCRLANTFSYGCIDQTHIFLQPQQSQKSRFSCSNNIRLFLDACRTTFHIPESELFEENDLYDLDDFERVLRLLSHLSHTDKAKKVLRPFPAVCSPSHVSEHSDLYSNLRDEVEAVEEKESIYDAVYNYGKEESEKEMQIYDTIVVNSNARISSKDAWANFKPSSQREHCIKELLDTETNYVENALDMILAKFYDPLRFLLNPEDMEAIFINIYEIATFHRSFHLKLRRAVLFTLGFEQRHSTESETRIGDVFINSKKRFIIYARYCSLMNASRARIEEIERSDDKKKRKIAELTTDANRGQFKLQDLLSVPMQRILKYHLLLEQLIKSTTFDDSEYQNLIDARDAMSDVNHYINEVKRDHEAMEIIRSIERSIVDLSIPDNKRISDYGRLQIDGVVKLADHDEGIRPKPRYVFIFDKMLLICKALKNNQYEFKGAHGIRDWTISEVETDNSYKANMNTITRKFTASIFDNTNLFLTKKKQNNESSTPTGNSIQIVLKSVAQRDQWKAAIKTAINNNEPADGVAKGHRLSYESFSQVMTCGICNKFLAGKFFQGYRCLRCKMDMHRECVGIQYCGGGRPSSSFSDRHSIEENGFTPFSRTEKVIAVQTVKSQDPTVLNFKVGDAIEVVEANDGNTFFGRLVEFPGKSGIVKCDCVKSMGITINRRHSSNSIVNSPNTPVADMSPMERPRSLVSREVLKINEGLSVECQPWFFGEIEREKANELLEGTADGTFIVRVSPNQRQFVVSVSYAGRQKHMKIEIKPETGEFYLHDGRMLPSVVELINFYRVNNLSEGFTNLDTTLSSTLLQTKQFRAVHDFVGTDSAKYLEFKRGDIVTVIDTVGEEKGWWRGKVGERVSYFLG</sequence>
<dbReference type="GO" id="GO:0005737">
    <property type="term" value="C:cytoplasm"/>
    <property type="evidence" value="ECO:0007669"/>
    <property type="project" value="TreeGrafter"/>
</dbReference>
<evidence type="ECO:0000259" key="7">
    <source>
        <dbReference type="PROSITE" id="PS50001"/>
    </source>
</evidence>
<dbReference type="Pfam" id="PF00621">
    <property type="entry name" value="RhoGEF"/>
    <property type="match status" value="1"/>
</dbReference>
<dbReference type="InterPro" id="IPR001715">
    <property type="entry name" value="CH_dom"/>
</dbReference>
<dbReference type="AlphaFoldDB" id="A0A914E609"/>
<dbReference type="GO" id="GO:0005085">
    <property type="term" value="F:guanyl-nucleotide exchange factor activity"/>
    <property type="evidence" value="ECO:0007669"/>
    <property type="project" value="UniProtKB-KW"/>
</dbReference>
<keyword evidence="3" id="KW-0479">Metal-binding</keyword>
<dbReference type="InterPro" id="IPR001331">
    <property type="entry name" value="GDS_CDC24_CS"/>
</dbReference>